<reference evidence="3 4" key="1">
    <citation type="submission" date="2020-12" db="EMBL/GenBank/DDBJ databases">
        <title>A novel species.</title>
        <authorList>
            <person name="Li K."/>
        </authorList>
    </citation>
    <scope>NUCLEOTIDE SEQUENCE [LARGE SCALE GENOMIC DNA]</scope>
    <source>
        <strain evidence="3 4">ZYC-3</strain>
    </source>
</reference>
<keyword evidence="2" id="KW-0732">Signal</keyword>
<feature type="chain" id="PRO_5032994969" description="Secreted protein" evidence="2">
    <location>
        <begin position="30"/>
        <end position="184"/>
    </location>
</feature>
<gene>
    <name evidence="3" type="ORF">JEQ17_28145</name>
</gene>
<evidence type="ECO:0000256" key="2">
    <source>
        <dbReference type="SAM" id="SignalP"/>
    </source>
</evidence>
<dbReference type="Proteomes" id="UP000595636">
    <property type="component" value="Chromosome"/>
</dbReference>
<sequence>MVRSSSGIVAGLTAAALAAIGFLAYQASADVPGGLGSSRADDSSKTAAAKAPRDKQHPTALPSDSGTGRRVVYSVDDDRVWLVGAGDRVKRTFKVTPGTVDPTPATYVVTSRSGKITGSDGVAVEHVVRFTNVSGVAIGFSAALNGTTSAPASSKKLGGIRESREDGTAMWEFATIGAKITVIK</sequence>
<feature type="signal peptide" evidence="2">
    <location>
        <begin position="1"/>
        <end position="29"/>
    </location>
</feature>
<evidence type="ECO:0000313" key="4">
    <source>
        <dbReference type="Proteomes" id="UP000595636"/>
    </source>
</evidence>
<proteinExistence type="predicted"/>
<dbReference type="AlphaFoldDB" id="A0A7T7RHM0"/>
<evidence type="ECO:0000313" key="3">
    <source>
        <dbReference type="EMBL" id="QQM46962.1"/>
    </source>
</evidence>
<feature type="region of interest" description="Disordered" evidence="1">
    <location>
        <begin position="34"/>
        <end position="68"/>
    </location>
</feature>
<evidence type="ECO:0000256" key="1">
    <source>
        <dbReference type="SAM" id="MobiDB-lite"/>
    </source>
</evidence>
<protein>
    <recommendedName>
        <fullName evidence="5">Secreted protein</fullName>
    </recommendedName>
</protein>
<name>A0A7T7RHM0_9ACTN</name>
<organism evidence="3 4">
    <name type="scientific">Streptomyces liliifuscus</name>
    <dbReference type="NCBI Taxonomy" id="2797636"/>
    <lineage>
        <taxon>Bacteria</taxon>
        <taxon>Bacillati</taxon>
        <taxon>Actinomycetota</taxon>
        <taxon>Actinomycetes</taxon>
        <taxon>Kitasatosporales</taxon>
        <taxon>Streptomycetaceae</taxon>
        <taxon>Streptomyces</taxon>
    </lineage>
</organism>
<accession>A0A7T7RHM0</accession>
<keyword evidence="4" id="KW-1185">Reference proteome</keyword>
<dbReference type="EMBL" id="CP066831">
    <property type="protein sequence ID" value="QQM46962.1"/>
    <property type="molecule type" value="Genomic_DNA"/>
</dbReference>
<dbReference type="KEGG" id="slf:JEQ17_28145"/>
<evidence type="ECO:0008006" key="5">
    <source>
        <dbReference type="Google" id="ProtNLM"/>
    </source>
</evidence>